<organism evidence="15 16">
    <name type="scientific">Dimargaris cristalligena</name>
    <dbReference type="NCBI Taxonomy" id="215637"/>
    <lineage>
        <taxon>Eukaryota</taxon>
        <taxon>Fungi</taxon>
        <taxon>Fungi incertae sedis</taxon>
        <taxon>Zoopagomycota</taxon>
        <taxon>Kickxellomycotina</taxon>
        <taxon>Dimargaritomycetes</taxon>
        <taxon>Dimargaritales</taxon>
        <taxon>Dimargaritaceae</taxon>
        <taxon>Dimargaris</taxon>
    </lineage>
</organism>
<protein>
    <recommendedName>
        <fullName evidence="2">dual-specificity kinase</fullName>
        <ecNumber evidence="2">2.7.12.1</ecNumber>
    </recommendedName>
</protein>
<dbReference type="GO" id="GO:0004674">
    <property type="term" value="F:protein serine/threonine kinase activity"/>
    <property type="evidence" value="ECO:0007669"/>
    <property type="project" value="UniProtKB-KW"/>
</dbReference>
<dbReference type="Proteomes" id="UP000268162">
    <property type="component" value="Unassembled WGS sequence"/>
</dbReference>
<evidence type="ECO:0000256" key="9">
    <source>
        <dbReference type="ARBA" id="ARBA00049308"/>
    </source>
</evidence>
<dbReference type="Pfam" id="PF00069">
    <property type="entry name" value="Pkinase"/>
    <property type="match status" value="1"/>
</dbReference>
<evidence type="ECO:0000256" key="8">
    <source>
        <dbReference type="ARBA" id="ARBA00049003"/>
    </source>
</evidence>
<dbReference type="PROSITE" id="PS50011">
    <property type="entry name" value="PROTEIN_KINASE_DOM"/>
    <property type="match status" value="1"/>
</dbReference>
<accession>A0A4Q0A356</accession>
<dbReference type="GO" id="GO:0005856">
    <property type="term" value="C:cytoskeleton"/>
    <property type="evidence" value="ECO:0007669"/>
    <property type="project" value="TreeGrafter"/>
</dbReference>
<dbReference type="GO" id="GO:0004712">
    <property type="term" value="F:protein serine/threonine/tyrosine kinase activity"/>
    <property type="evidence" value="ECO:0007669"/>
    <property type="project" value="UniProtKB-EC"/>
</dbReference>
<dbReference type="PANTHER" id="PTHR24058">
    <property type="entry name" value="DUAL SPECIFICITY PROTEIN KINASE"/>
    <property type="match status" value="1"/>
</dbReference>
<dbReference type="STRING" id="215637.A0A4Q0A356"/>
<feature type="non-terminal residue" evidence="15">
    <location>
        <position position="395"/>
    </location>
</feature>
<evidence type="ECO:0000313" key="15">
    <source>
        <dbReference type="EMBL" id="RKP40011.1"/>
    </source>
</evidence>
<feature type="region of interest" description="Disordered" evidence="13">
    <location>
        <begin position="1"/>
        <end position="31"/>
    </location>
</feature>
<dbReference type="InterPro" id="IPR008271">
    <property type="entry name" value="Ser/Thr_kinase_AS"/>
</dbReference>
<gene>
    <name evidence="15" type="ORF">BJ085DRAFT_19945</name>
</gene>
<reference evidence="16" key="1">
    <citation type="journal article" date="2018" name="Nat. Microbiol.">
        <title>Leveraging single-cell genomics to expand the fungal tree of life.</title>
        <authorList>
            <person name="Ahrendt S.R."/>
            <person name="Quandt C.A."/>
            <person name="Ciobanu D."/>
            <person name="Clum A."/>
            <person name="Salamov A."/>
            <person name="Andreopoulos B."/>
            <person name="Cheng J.F."/>
            <person name="Woyke T."/>
            <person name="Pelin A."/>
            <person name="Henrissat B."/>
            <person name="Reynolds N.K."/>
            <person name="Benny G.L."/>
            <person name="Smith M.E."/>
            <person name="James T.Y."/>
            <person name="Grigoriev I.V."/>
        </authorList>
    </citation>
    <scope>NUCLEOTIDE SEQUENCE [LARGE SCALE GENOMIC DNA]</scope>
    <source>
        <strain evidence="16">RSA 468</strain>
    </source>
</reference>
<keyword evidence="16" id="KW-1185">Reference proteome</keyword>
<comment type="catalytic activity">
    <reaction evidence="9">
        <text>L-threonyl-[protein] + ATP = O-phospho-L-threonyl-[protein] + ADP + H(+)</text>
        <dbReference type="Rhea" id="RHEA:46608"/>
        <dbReference type="Rhea" id="RHEA-COMP:11060"/>
        <dbReference type="Rhea" id="RHEA-COMP:11605"/>
        <dbReference type="ChEBI" id="CHEBI:15378"/>
        <dbReference type="ChEBI" id="CHEBI:30013"/>
        <dbReference type="ChEBI" id="CHEBI:30616"/>
        <dbReference type="ChEBI" id="CHEBI:61977"/>
        <dbReference type="ChEBI" id="CHEBI:456216"/>
        <dbReference type="EC" id="2.7.12.1"/>
    </reaction>
</comment>
<dbReference type="Gene3D" id="1.10.510.10">
    <property type="entry name" value="Transferase(Phosphotransferase) domain 1"/>
    <property type="match status" value="1"/>
</dbReference>
<dbReference type="InterPro" id="IPR050494">
    <property type="entry name" value="Ser_Thr_dual-spec_kinase"/>
</dbReference>
<dbReference type="Gene3D" id="3.30.200.20">
    <property type="entry name" value="Phosphorylase Kinase, domain 1"/>
    <property type="match status" value="1"/>
</dbReference>
<keyword evidence="4" id="KW-0808">Transferase</keyword>
<sequence>MPPTGPTPPTGSAKAPAPGIEPSPHGGASLTPQAVLSSYARCLTNHERAEIMEYPQVYFYGANARKRIAPKGQPTYNSGFDDDRGDYIVITHDHLMYRYEILETLGKGSFGQVLRVLDHKTGQQAAVKIIRNKKRFHCQAQIEIKLLEMLRRWDADNTHHVIHIVDQFNFRNHLCIVTELLSINLYEFIKGNNFQGFPIPLIRQFAMQLLQSLLLLYRHKVIHCDLKPENILLQNPNQSMIKVIDFGSSCFENERIYTYIQSRFYRSPEVILGMTYSMGIDMWSFGCILAELLTGYPLFPGENEQDQLSCIMEVLGIPPGYLVEQASRRSEFFDSTGQPRPYVNSKGKKRRPGTKQLALVLKTNDKAFLDFLFRCLDWDPKRRMNPEEAMCHEWI</sequence>
<dbReference type="GO" id="GO:0005737">
    <property type="term" value="C:cytoplasm"/>
    <property type="evidence" value="ECO:0007669"/>
    <property type="project" value="TreeGrafter"/>
</dbReference>
<keyword evidence="3 12" id="KW-0723">Serine/threonine-protein kinase</keyword>
<feature type="binding site" evidence="11">
    <location>
        <position position="128"/>
    </location>
    <ligand>
        <name>ATP</name>
        <dbReference type="ChEBI" id="CHEBI:30616"/>
    </ligand>
</feature>
<dbReference type="FunFam" id="3.30.200.20:FF:000087">
    <property type="entry name" value="Dual specificity tyrosine-phosphorylation-regulated kinase 1A"/>
    <property type="match status" value="1"/>
</dbReference>
<dbReference type="InterPro" id="IPR011009">
    <property type="entry name" value="Kinase-like_dom_sf"/>
</dbReference>
<comment type="catalytic activity">
    <reaction evidence="10">
        <text>L-tyrosyl-[protein] + ATP = O-phospho-L-tyrosyl-[protein] + ADP + H(+)</text>
        <dbReference type="Rhea" id="RHEA:10596"/>
        <dbReference type="Rhea" id="RHEA-COMP:10136"/>
        <dbReference type="Rhea" id="RHEA-COMP:20101"/>
        <dbReference type="ChEBI" id="CHEBI:15378"/>
        <dbReference type="ChEBI" id="CHEBI:30616"/>
        <dbReference type="ChEBI" id="CHEBI:46858"/>
        <dbReference type="ChEBI" id="CHEBI:61978"/>
        <dbReference type="ChEBI" id="CHEBI:456216"/>
        <dbReference type="EC" id="2.7.12.1"/>
    </reaction>
</comment>
<evidence type="ECO:0000256" key="1">
    <source>
        <dbReference type="ARBA" id="ARBA00008867"/>
    </source>
</evidence>
<proteinExistence type="inferred from homology"/>
<keyword evidence="5 11" id="KW-0547">Nucleotide-binding</keyword>
<evidence type="ECO:0000256" key="6">
    <source>
        <dbReference type="ARBA" id="ARBA00022777"/>
    </source>
</evidence>
<evidence type="ECO:0000256" key="4">
    <source>
        <dbReference type="ARBA" id="ARBA00022679"/>
    </source>
</evidence>
<keyword evidence="6 15" id="KW-0418">Kinase</keyword>
<evidence type="ECO:0000256" key="12">
    <source>
        <dbReference type="RuleBase" id="RU000304"/>
    </source>
</evidence>
<dbReference type="EC" id="2.7.12.1" evidence="2"/>
<dbReference type="InterPro" id="IPR042521">
    <property type="entry name" value="DYRK"/>
</dbReference>
<dbReference type="CDD" id="cd14210">
    <property type="entry name" value="PKc_DYRK"/>
    <property type="match status" value="1"/>
</dbReference>
<evidence type="ECO:0000259" key="14">
    <source>
        <dbReference type="PROSITE" id="PS50011"/>
    </source>
</evidence>
<dbReference type="InterPro" id="IPR000719">
    <property type="entry name" value="Prot_kinase_dom"/>
</dbReference>
<dbReference type="AlphaFoldDB" id="A0A4Q0A356"/>
<evidence type="ECO:0000256" key="2">
    <source>
        <dbReference type="ARBA" id="ARBA00013203"/>
    </source>
</evidence>
<evidence type="ECO:0000256" key="7">
    <source>
        <dbReference type="ARBA" id="ARBA00022840"/>
    </source>
</evidence>
<evidence type="ECO:0000256" key="13">
    <source>
        <dbReference type="SAM" id="MobiDB-lite"/>
    </source>
</evidence>
<dbReference type="SUPFAM" id="SSF56112">
    <property type="entry name" value="Protein kinase-like (PK-like)"/>
    <property type="match status" value="1"/>
</dbReference>
<comment type="similarity">
    <text evidence="1">Belongs to the protein kinase superfamily. CMGC Ser/Thr protein kinase family. MNB/DYRK subfamily.</text>
</comment>
<dbReference type="PROSITE" id="PS00108">
    <property type="entry name" value="PROTEIN_KINASE_ST"/>
    <property type="match status" value="1"/>
</dbReference>
<dbReference type="GO" id="GO:0005524">
    <property type="term" value="F:ATP binding"/>
    <property type="evidence" value="ECO:0007669"/>
    <property type="project" value="UniProtKB-UniRule"/>
</dbReference>
<feature type="domain" description="Protein kinase" evidence="14">
    <location>
        <begin position="99"/>
        <end position="395"/>
    </location>
</feature>
<evidence type="ECO:0000313" key="16">
    <source>
        <dbReference type="Proteomes" id="UP000268162"/>
    </source>
</evidence>
<comment type="catalytic activity">
    <reaction evidence="8">
        <text>L-seryl-[protein] + ATP = O-phospho-L-seryl-[protein] + ADP + H(+)</text>
        <dbReference type="Rhea" id="RHEA:17989"/>
        <dbReference type="Rhea" id="RHEA-COMP:9863"/>
        <dbReference type="Rhea" id="RHEA-COMP:11604"/>
        <dbReference type="ChEBI" id="CHEBI:15378"/>
        <dbReference type="ChEBI" id="CHEBI:29999"/>
        <dbReference type="ChEBI" id="CHEBI:30616"/>
        <dbReference type="ChEBI" id="CHEBI:83421"/>
        <dbReference type="ChEBI" id="CHEBI:456216"/>
        <dbReference type="EC" id="2.7.12.1"/>
    </reaction>
</comment>
<dbReference type="PANTHER" id="PTHR24058:SF22">
    <property type="entry name" value="DUAL SPECIFICITY TYROSINE-PHOSPHORYLATION-REGULATED KINASE 4"/>
    <property type="match status" value="1"/>
</dbReference>
<dbReference type="EMBL" id="ML002230">
    <property type="protein sequence ID" value="RKP40011.1"/>
    <property type="molecule type" value="Genomic_DNA"/>
</dbReference>
<evidence type="ECO:0000256" key="5">
    <source>
        <dbReference type="ARBA" id="ARBA00022741"/>
    </source>
</evidence>
<dbReference type="InterPro" id="IPR017441">
    <property type="entry name" value="Protein_kinase_ATP_BS"/>
</dbReference>
<keyword evidence="7 11" id="KW-0067">ATP-binding</keyword>
<dbReference type="SMART" id="SM00220">
    <property type="entry name" value="S_TKc"/>
    <property type="match status" value="1"/>
</dbReference>
<evidence type="ECO:0000256" key="3">
    <source>
        <dbReference type="ARBA" id="ARBA00022527"/>
    </source>
</evidence>
<dbReference type="FunFam" id="1.10.510.10:FF:000112">
    <property type="entry name" value="Putative dual specificity tyrosine-phosphorylation-regulated kinase 2"/>
    <property type="match status" value="1"/>
</dbReference>
<dbReference type="Gene3D" id="3.30.10.30">
    <property type="entry name" value="DYRK"/>
    <property type="match status" value="1"/>
</dbReference>
<dbReference type="PROSITE" id="PS00107">
    <property type="entry name" value="PROTEIN_KINASE_ATP"/>
    <property type="match status" value="1"/>
</dbReference>
<feature type="region of interest" description="Disordered" evidence="13">
    <location>
        <begin position="332"/>
        <end position="351"/>
    </location>
</feature>
<name>A0A4Q0A356_9FUNG</name>
<evidence type="ECO:0000256" key="10">
    <source>
        <dbReference type="ARBA" id="ARBA00051680"/>
    </source>
</evidence>
<evidence type="ECO:0000256" key="11">
    <source>
        <dbReference type="PROSITE-ProRule" id="PRU10141"/>
    </source>
</evidence>